<accession>A0A022Q746</accession>
<dbReference type="InterPro" id="IPR013078">
    <property type="entry name" value="His_Pase_superF_clade-1"/>
</dbReference>
<dbReference type="Gene3D" id="3.40.50.1240">
    <property type="entry name" value="Phosphoglycerate mutase-like"/>
    <property type="match status" value="1"/>
</dbReference>
<keyword evidence="2" id="KW-1185">Reference proteome</keyword>
<organism evidence="1 2">
    <name type="scientific">Erythranthe guttata</name>
    <name type="common">Yellow monkey flower</name>
    <name type="synonym">Mimulus guttatus</name>
    <dbReference type="NCBI Taxonomy" id="4155"/>
    <lineage>
        <taxon>Eukaryota</taxon>
        <taxon>Viridiplantae</taxon>
        <taxon>Streptophyta</taxon>
        <taxon>Embryophyta</taxon>
        <taxon>Tracheophyta</taxon>
        <taxon>Spermatophyta</taxon>
        <taxon>Magnoliopsida</taxon>
        <taxon>eudicotyledons</taxon>
        <taxon>Gunneridae</taxon>
        <taxon>Pentapetalae</taxon>
        <taxon>asterids</taxon>
        <taxon>lamiids</taxon>
        <taxon>Lamiales</taxon>
        <taxon>Phrymaceae</taxon>
        <taxon>Erythranthe</taxon>
    </lineage>
</organism>
<dbReference type="EMBL" id="KI632120">
    <property type="protein sequence ID" value="EYU24472.1"/>
    <property type="molecule type" value="Genomic_DNA"/>
</dbReference>
<dbReference type="Pfam" id="PF00300">
    <property type="entry name" value="His_Phos_1"/>
    <property type="match status" value="1"/>
</dbReference>
<feature type="non-terminal residue" evidence="1">
    <location>
        <position position="49"/>
    </location>
</feature>
<dbReference type="STRING" id="4155.A0A022Q746"/>
<dbReference type="Proteomes" id="UP000030748">
    <property type="component" value="Unassembled WGS sequence"/>
</dbReference>
<name>A0A022Q746_ERYGU</name>
<protein>
    <submittedName>
        <fullName evidence="1">Uncharacterized protein</fullName>
    </submittedName>
</protein>
<sequence length="49" mass="5758">MLLEDSFDICFSSPLNRSKRTAEVIWGSRAEEIVTDYNLREIDLYSFQV</sequence>
<gene>
    <name evidence="1" type="ORF">MIMGU_mgv1a0082221mg</name>
</gene>
<dbReference type="SUPFAM" id="SSF53254">
    <property type="entry name" value="Phosphoglycerate mutase-like"/>
    <property type="match status" value="1"/>
</dbReference>
<evidence type="ECO:0000313" key="1">
    <source>
        <dbReference type="EMBL" id="EYU24472.1"/>
    </source>
</evidence>
<reference evidence="1 2" key="1">
    <citation type="journal article" date="2013" name="Proc. Natl. Acad. Sci. U.S.A.">
        <title>Fine-scale variation in meiotic recombination in Mimulus inferred from population shotgun sequencing.</title>
        <authorList>
            <person name="Hellsten U."/>
            <person name="Wright K.M."/>
            <person name="Jenkins J."/>
            <person name="Shu S."/>
            <person name="Yuan Y."/>
            <person name="Wessler S.R."/>
            <person name="Schmutz J."/>
            <person name="Willis J.H."/>
            <person name="Rokhsar D.S."/>
        </authorList>
    </citation>
    <scope>NUCLEOTIDE SEQUENCE [LARGE SCALE GENOMIC DNA]</scope>
    <source>
        <strain evidence="2">cv. DUN x IM62</strain>
    </source>
</reference>
<evidence type="ECO:0000313" key="2">
    <source>
        <dbReference type="Proteomes" id="UP000030748"/>
    </source>
</evidence>
<dbReference type="AlphaFoldDB" id="A0A022Q746"/>
<dbReference type="InterPro" id="IPR029033">
    <property type="entry name" value="His_PPase_superfam"/>
</dbReference>
<proteinExistence type="predicted"/>
<dbReference type="EMBL" id="KI632120">
    <property type="protein sequence ID" value="EYU24473.1"/>
    <property type="molecule type" value="Genomic_DNA"/>
</dbReference>